<dbReference type="EMBL" id="AAPJ01000001">
    <property type="protein sequence ID" value="EAS51585.1"/>
    <property type="molecule type" value="Genomic_DNA"/>
</dbReference>
<evidence type="ECO:0000313" key="2">
    <source>
        <dbReference type="EMBL" id="EAS51585.1"/>
    </source>
</evidence>
<keyword evidence="3" id="KW-1185">Reference proteome</keyword>
<dbReference type="AlphaFoldDB" id="Q1YLZ6"/>
<reference evidence="2 3" key="1">
    <citation type="journal article" date="2008" name="Appl. Environ. Microbiol.">
        <title>Genomic insights into Mn(II) oxidation by the marine alphaproteobacterium Aurantimonas sp. strain SI85-9A1.</title>
        <authorList>
            <person name="Dick G.J."/>
            <person name="Podell S."/>
            <person name="Johnson H.A."/>
            <person name="Rivera-Espinoza Y."/>
            <person name="Bernier-Latmani R."/>
            <person name="McCarthy J.K."/>
            <person name="Torpey J.W."/>
            <person name="Clement B.G."/>
            <person name="Gaasterland T."/>
            <person name="Tebo B.M."/>
        </authorList>
    </citation>
    <scope>NUCLEOTIDE SEQUENCE [LARGE SCALE GENOMIC DNA]</scope>
    <source>
        <strain evidence="2 3">SI85-9A1</strain>
    </source>
</reference>
<name>Q1YLZ6_AURMS</name>
<dbReference type="HOGENOM" id="CLU_930047_0_0_5"/>
<feature type="region of interest" description="Disordered" evidence="1">
    <location>
        <begin position="158"/>
        <end position="182"/>
    </location>
</feature>
<sequence>MSATGCLPETRRPGRPETAPDSPPPRGRRGSLGLSPQGRRAARKGMSRPAEADRARPAPAAPSLRRTSHRADRRRRAASSSARRAVGDPPPRRCTAGPVLRARRRCRTPLSFDHRPPPAEEPPTMETVDPPLTQDEIAEGLRLSAAYLALVRAALSGYPPPPRTARRRRATSPGPAGTQRGDRMLPSAAWLFAAICKRGACRRVRACRYGERPGDGTCDATGQPPAPCFEALPRAVHLALPFALQRQITPAAFRDPYHLRREAEAIRAARSDVAAMRSDGVEAGAGSHEAGRPAPDPSP</sequence>
<dbReference type="BioCyc" id="AURANTIMONAS:SI859A1_02401-MONOMER"/>
<protein>
    <submittedName>
        <fullName evidence="2">Uncharacterized protein</fullName>
    </submittedName>
</protein>
<gene>
    <name evidence="2" type="ORF">SI859A1_02401</name>
</gene>
<dbReference type="Proteomes" id="UP000000321">
    <property type="component" value="Unassembled WGS sequence"/>
</dbReference>
<organism evidence="2 3">
    <name type="scientific">Aurantimonas manganoxydans (strain ATCC BAA-1229 / DSM 21871 / SI85-9A1)</name>
    <dbReference type="NCBI Taxonomy" id="287752"/>
    <lineage>
        <taxon>Bacteria</taxon>
        <taxon>Pseudomonadati</taxon>
        <taxon>Pseudomonadota</taxon>
        <taxon>Alphaproteobacteria</taxon>
        <taxon>Hyphomicrobiales</taxon>
        <taxon>Aurantimonadaceae</taxon>
        <taxon>Aurantimonas</taxon>
    </lineage>
</organism>
<feature type="region of interest" description="Disordered" evidence="1">
    <location>
        <begin position="1"/>
        <end position="130"/>
    </location>
</feature>
<evidence type="ECO:0000256" key="1">
    <source>
        <dbReference type="SAM" id="MobiDB-lite"/>
    </source>
</evidence>
<accession>Q1YLZ6</accession>
<proteinExistence type="predicted"/>
<evidence type="ECO:0000313" key="3">
    <source>
        <dbReference type="Proteomes" id="UP000000321"/>
    </source>
</evidence>
<feature type="compositionally biased region" description="Basic residues" evidence="1">
    <location>
        <begin position="66"/>
        <end position="77"/>
    </location>
</feature>
<comment type="caution">
    <text evidence="2">The sequence shown here is derived from an EMBL/GenBank/DDBJ whole genome shotgun (WGS) entry which is preliminary data.</text>
</comment>
<feature type="region of interest" description="Disordered" evidence="1">
    <location>
        <begin position="277"/>
        <end position="299"/>
    </location>
</feature>